<evidence type="ECO:0000256" key="3">
    <source>
        <dbReference type="ARBA" id="ARBA00022448"/>
    </source>
</evidence>
<gene>
    <name evidence="11" type="primary">mtr_2</name>
    <name evidence="11" type="ORF">NCTC11801_03891</name>
</gene>
<evidence type="ECO:0000256" key="8">
    <source>
        <dbReference type="ARBA" id="ARBA00022989"/>
    </source>
</evidence>
<feature type="transmembrane region" description="Helical" evidence="10">
    <location>
        <begin position="243"/>
        <end position="263"/>
    </location>
</feature>
<proteinExistence type="inferred from homology"/>
<evidence type="ECO:0000256" key="6">
    <source>
        <dbReference type="ARBA" id="ARBA00022692"/>
    </source>
</evidence>
<feature type="transmembrane region" description="Helical" evidence="10">
    <location>
        <begin position="341"/>
        <end position="359"/>
    </location>
</feature>
<comment type="function">
    <text evidence="10">Involved in transporting aromatic amino acids across the cytoplasmic membrane.</text>
</comment>
<keyword evidence="9 10" id="KW-0472">Membrane</keyword>
<evidence type="ECO:0000256" key="5">
    <source>
        <dbReference type="ARBA" id="ARBA00022519"/>
    </source>
</evidence>
<dbReference type="InterPro" id="IPR018227">
    <property type="entry name" value="Amino_acid_transport_2"/>
</dbReference>
<evidence type="ECO:0000313" key="12">
    <source>
        <dbReference type="Proteomes" id="UP000254208"/>
    </source>
</evidence>
<comment type="caution">
    <text evidence="10">Lacks conserved residue(s) required for the propagation of feature annotation.</text>
</comment>
<dbReference type="InterPro" id="IPR013059">
    <property type="entry name" value="Trp_tyr_transpt"/>
</dbReference>
<keyword evidence="4 10" id="KW-1003">Cell membrane</keyword>
<dbReference type="PROSITE" id="PS00594">
    <property type="entry name" value="AROMATIC_AA_PERMEASE_1"/>
    <property type="match status" value="1"/>
</dbReference>
<dbReference type="GO" id="GO:0015173">
    <property type="term" value="F:aromatic amino acid transmembrane transporter activity"/>
    <property type="evidence" value="ECO:0007669"/>
    <property type="project" value="UniProtKB-UniRule"/>
</dbReference>
<feature type="transmembrane region" description="Helical" evidence="10">
    <location>
        <begin position="405"/>
        <end position="423"/>
    </location>
</feature>
<comment type="similarity">
    <text evidence="2 10">Belongs to the amino acid/polyamine transporter 2 family. Mtr/TnaB/TyrP permease subfamily.</text>
</comment>
<evidence type="ECO:0000313" key="11">
    <source>
        <dbReference type="EMBL" id="SUC32885.1"/>
    </source>
</evidence>
<dbReference type="PRINTS" id="PR00166">
    <property type="entry name" value="AROAAPRMEASE"/>
</dbReference>
<evidence type="ECO:0000256" key="2">
    <source>
        <dbReference type="ARBA" id="ARBA00005452"/>
    </source>
</evidence>
<dbReference type="GO" id="GO:0003333">
    <property type="term" value="P:amino acid transmembrane transport"/>
    <property type="evidence" value="ECO:0007669"/>
    <property type="project" value="InterPro"/>
</dbReference>
<evidence type="ECO:0000256" key="1">
    <source>
        <dbReference type="ARBA" id="ARBA00004429"/>
    </source>
</evidence>
<keyword evidence="6 10" id="KW-0812">Transmembrane</keyword>
<dbReference type="Gene3D" id="1.20.1740.10">
    <property type="entry name" value="Amino acid/polyamine transporter I"/>
    <property type="match status" value="1"/>
</dbReference>
<dbReference type="PANTHER" id="PTHR46997">
    <property type="entry name" value="LOW AFFINITY TRYPTOPHAN PERMEASE-RELATED"/>
    <property type="match status" value="1"/>
</dbReference>
<dbReference type="Proteomes" id="UP000254208">
    <property type="component" value="Unassembled WGS sequence"/>
</dbReference>
<keyword evidence="8 10" id="KW-1133">Transmembrane helix</keyword>
<feature type="transmembrane region" description="Helical" evidence="10">
    <location>
        <begin position="303"/>
        <end position="329"/>
    </location>
</feature>
<feature type="transmembrane region" description="Helical" evidence="10">
    <location>
        <begin position="54"/>
        <end position="82"/>
    </location>
</feature>
<evidence type="ECO:0000256" key="4">
    <source>
        <dbReference type="ARBA" id="ARBA00022475"/>
    </source>
</evidence>
<dbReference type="EMBL" id="UGTZ01000001">
    <property type="protein sequence ID" value="SUC32885.1"/>
    <property type="molecule type" value="Genomic_DNA"/>
</dbReference>
<dbReference type="GO" id="GO:0005886">
    <property type="term" value="C:plasma membrane"/>
    <property type="evidence" value="ECO:0007669"/>
    <property type="project" value="UniProtKB-SubCell"/>
</dbReference>
<reference evidence="11 12" key="1">
    <citation type="submission" date="2018-06" db="EMBL/GenBank/DDBJ databases">
        <authorList>
            <consortium name="Pathogen Informatics"/>
            <person name="Doyle S."/>
        </authorList>
    </citation>
    <scope>NUCLEOTIDE SEQUENCE [LARGE SCALE GENOMIC DNA]</scope>
    <source>
        <strain evidence="11 12">NCTC11801</strain>
    </source>
</reference>
<dbReference type="Pfam" id="PF03222">
    <property type="entry name" value="Trp_Tyr_perm"/>
    <property type="match status" value="1"/>
</dbReference>
<feature type="transmembrane region" description="Helical" evidence="10">
    <location>
        <begin position="170"/>
        <end position="191"/>
    </location>
</feature>
<protein>
    <recommendedName>
        <fullName evidence="10">Aromatic amino acid permease</fullName>
    </recommendedName>
</protein>
<dbReference type="AlphaFoldDB" id="A0A379FVW5"/>
<keyword evidence="3 10" id="KW-0813">Transport</keyword>
<comment type="subcellular location">
    <subcellularLocation>
        <location evidence="1 10">Cell inner membrane</location>
        <topology evidence="1 10">Multi-pass membrane protein</topology>
    </subcellularLocation>
</comment>
<name>A0A379FVW5_PRORE</name>
<dbReference type="PANTHER" id="PTHR46997:SF1">
    <property type="entry name" value="LOW AFFINITY TRYPTOPHAN PERMEASE-RELATED"/>
    <property type="match status" value="1"/>
</dbReference>
<keyword evidence="7 10" id="KW-0029">Amino-acid transport</keyword>
<feature type="transmembrane region" description="Helical" evidence="10">
    <location>
        <begin position="143"/>
        <end position="163"/>
    </location>
</feature>
<dbReference type="NCBIfam" id="TIGR00837">
    <property type="entry name" value="araaP"/>
    <property type="match status" value="1"/>
</dbReference>
<feature type="transmembrane region" description="Helical" evidence="10">
    <location>
        <begin position="102"/>
        <end position="123"/>
    </location>
</feature>
<evidence type="ECO:0000256" key="7">
    <source>
        <dbReference type="ARBA" id="ARBA00022970"/>
    </source>
</evidence>
<organism evidence="11 12">
    <name type="scientific">Providencia rettgeri</name>
    <dbReference type="NCBI Taxonomy" id="587"/>
    <lineage>
        <taxon>Bacteria</taxon>
        <taxon>Pseudomonadati</taxon>
        <taxon>Pseudomonadota</taxon>
        <taxon>Gammaproteobacteria</taxon>
        <taxon>Enterobacterales</taxon>
        <taxon>Morganellaceae</taxon>
        <taxon>Providencia</taxon>
    </lineage>
</organism>
<sequence>MVPVQCGNLILILKVNTMNNSAAKKEPSIMVGGFVLGGAMIGAGMFSLPTIMAGAWFINSVVILLVVCFFMFHSGIYILECISKYGSGTNYFFISKELLPKWACYIANMALIFVLYILIYAYISAAGSVIKEAAAIYGYNINLRLIFIIFTLILGASIWWSGVGASRLTSLFLFIKIVLFILAFSGLFFIVKTDLLLTSPVEGGQTALLPFVFIIIPYAITSFGYHGNVCSLYKLYHENERKVVKSCVIGCVLALVLYFLWIMGTMGNLPRAEFLTIINKGGNLDAFIESLYAVLNSKNIATFLLWFSISAVFCSFLGVAIGLFDYILASLNFKDNPSGRMKSALLCFLPPLILCMLFPNGFLIAIAYAGMAACIWAIICPAVMALKVRELFPESKFKVWGGKGLIYAVIAFGVFGIICQLLAQFNLLPIYR</sequence>
<feature type="transmembrane region" description="Helical" evidence="10">
    <location>
        <begin position="211"/>
        <end position="236"/>
    </location>
</feature>
<feature type="transmembrane region" description="Helical" evidence="10">
    <location>
        <begin position="28"/>
        <end position="48"/>
    </location>
</feature>
<keyword evidence="5 10" id="KW-0997">Cell inner membrane</keyword>
<dbReference type="InterPro" id="IPR013061">
    <property type="entry name" value="Trp/try_permease_CS"/>
</dbReference>
<evidence type="ECO:0000256" key="10">
    <source>
        <dbReference type="RuleBase" id="RU367149"/>
    </source>
</evidence>
<accession>A0A379FVW5</accession>
<evidence type="ECO:0000256" key="9">
    <source>
        <dbReference type="ARBA" id="ARBA00023136"/>
    </source>
</evidence>